<reference evidence="1" key="1">
    <citation type="journal article" date="2016" name="Front. Microbiol.">
        <title>Genome Sequence of the Piezophilic, Mesophilic Sulfate-Reducing Bacterium Desulfovibrio indicus J2T.</title>
        <authorList>
            <person name="Cao J."/>
            <person name="Maignien L."/>
            <person name="Shao Z."/>
            <person name="Alain K."/>
            <person name="Jebbar M."/>
        </authorList>
    </citation>
    <scope>NUCLEOTIDE SEQUENCE</scope>
    <source>
        <strain evidence="1">DSM 16372</strain>
    </source>
</reference>
<keyword evidence="2" id="KW-1185">Reference proteome</keyword>
<name>A0AAV4ZRZ6_9HYPH</name>
<dbReference type="RefSeq" id="WP_012452109.1">
    <property type="nucleotide sequence ID" value="NZ_BPQO01000023.1"/>
</dbReference>
<accession>A0AAV4ZRZ6</accession>
<evidence type="ECO:0000313" key="1">
    <source>
        <dbReference type="EMBL" id="GJD90977.1"/>
    </source>
</evidence>
<dbReference type="Proteomes" id="UP001055247">
    <property type="component" value="Unassembled WGS sequence"/>
</dbReference>
<evidence type="ECO:0008006" key="3">
    <source>
        <dbReference type="Google" id="ProtNLM"/>
    </source>
</evidence>
<gene>
    <name evidence="1" type="ORF">BHAOGJBA_4521</name>
</gene>
<organism evidence="1 2">
    <name type="scientific">Methylobacterium hispanicum</name>
    <dbReference type="NCBI Taxonomy" id="270350"/>
    <lineage>
        <taxon>Bacteria</taxon>
        <taxon>Pseudomonadati</taxon>
        <taxon>Pseudomonadota</taxon>
        <taxon>Alphaproteobacteria</taxon>
        <taxon>Hyphomicrobiales</taxon>
        <taxon>Methylobacteriaceae</taxon>
        <taxon>Methylobacterium</taxon>
    </lineage>
</organism>
<dbReference type="AlphaFoldDB" id="A0AAV4ZRZ6"/>
<dbReference type="EMBL" id="BPQO01000023">
    <property type="protein sequence ID" value="GJD90977.1"/>
    <property type="molecule type" value="Genomic_DNA"/>
</dbReference>
<sequence>MRDLRDGEAFHGAIQADDALVTAYDQDALALAAFRPADRQLLADMAGALVAGRLAFADGGEVGVGPVLVLADRVPADALLRAIASTAASGTPYGDDDGIVYEVRSPWSLEPRTSPGPIR</sequence>
<comment type="caution">
    <text evidence="1">The sequence shown here is derived from an EMBL/GenBank/DDBJ whole genome shotgun (WGS) entry which is preliminary data.</text>
</comment>
<protein>
    <recommendedName>
        <fullName evidence="3">YCII-related domain-containing protein</fullName>
    </recommendedName>
</protein>
<proteinExistence type="predicted"/>
<reference evidence="1" key="2">
    <citation type="submission" date="2021-08" db="EMBL/GenBank/DDBJ databases">
        <authorList>
            <person name="Tani A."/>
            <person name="Ola A."/>
            <person name="Ogura Y."/>
            <person name="Katsura K."/>
            <person name="Hayashi T."/>
        </authorList>
    </citation>
    <scope>NUCLEOTIDE SEQUENCE</scope>
    <source>
        <strain evidence="1">DSM 16372</strain>
    </source>
</reference>
<evidence type="ECO:0000313" key="2">
    <source>
        <dbReference type="Proteomes" id="UP001055247"/>
    </source>
</evidence>